<feature type="domain" description="DUF632" evidence="3">
    <location>
        <begin position="620"/>
        <end position="827"/>
    </location>
</feature>
<accession>A0A2G9G533</accession>
<protein>
    <recommendedName>
        <fullName evidence="7">DUF632 domain-containing protein</fullName>
    </recommendedName>
</protein>
<sequence length="954" mass="107167">MGCSGSKAENLPLVVRCRERRELIRAAANHRFALAAAHVSYFSSLKDVGDALRKFVDEELINTSPSSSSSPVSSPSLISPPASKVKRNHDESLHLHEDEDEEEEEEESHLHLSDSSSDNDGDSKGNYKHLRHERHSHDSDNGRHHHHIHGSHKGKGFNGGEKSFHNYPGGGFYGHGHGLMGNRSKYRSSLPPRRSYVELYMDQPWFNYSNNSNVHYMKKSAPAMKTVVHEPPAQPGHGYSGSYWNSPAGHGDDHGSFPMGPALKMGNNEGVLSHKKEAPPPPSPKVSMWDAFNPFDVFDGAYTGYNSAGRYGYGSTFSSPHSSEVREMEGIPDLEEETENEGYKDAPKVKKMNIEAKESSKESTSSYKSVPLQISTESSSRSVPLSCSDGSKKPLSPLQYSGENAKRSMPTECSEEKLSRNQYLNGDIEGLISLTDEKSSPETLVSKNVDECSVKKQGEAFEVEWESKADVDLSRLSSVTISSPHGTRDLREVVAELRDDFEIASSYGKEVAIMLEVGKLPYQPGFLKVLASSDSSSKQSVKLASRSMKTAKSYFDDVGKDMNANVCSLLSTLDKLYAWEKKLYKEVKASSYSLRLFNEKSYSIICLILHRVRSQFHKMDEERLRLKYEKRCKKLKILDKEGVDSGKIYATQASIRRLVTKLDVSIKAIDVISSRIDKLRDEELQPKIAALIQGLIRMWKAMLKCHQKQFQAIMESKRCEFKVNTALQRDSNSSAITELGKVLHSWCHHFNDWVNFQKSYVKSLNGWLLKCLQYEPEETPDGPVPYSPGQLGAPPIFIICNDWHQAMEAVSEGRVARAMNAFVTSLQQLGEKQDEEERRRLKAECLSKEYEKLLRAWKRERGQGTMSEKNGLSLVQSEAEVSTLDDLKLDLDSLRQRLSEERIKNKDAMKLVQNAASSSLKGGLVLIFRALENFTSEALKAHEYIRVQHPHQSL</sequence>
<reference evidence="6" key="1">
    <citation type="journal article" date="2018" name="Gigascience">
        <title>Genome assembly of the Pink Ipe (Handroanthus impetiginosus, Bignoniaceae), a highly valued, ecologically keystone Neotropical timber forest tree.</title>
        <authorList>
            <person name="Silva-Junior O.B."/>
            <person name="Grattapaglia D."/>
            <person name="Novaes E."/>
            <person name="Collevatti R.G."/>
        </authorList>
    </citation>
    <scope>NUCLEOTIDE SEQUENCE [LARGE SCALE GENOMIC DNA]</scope>
    <source>
        <strain evidence="6">cv. UFG-1</strain>
    </source>
</reference>
<evidence type="ECO:0000259" key="4">
    <source>
        <dbReference type="Pfam" id="PF04783"/>
    </source>
</evidence>
<dbReference type="Proteomes" id="UP000231279">
    <property type="component" value="Unassembled WGS sequence"/>
</dbReference>
<feature type="compositionally biased region" description="Polar residues" evidence="2">
    <location>
        <begin position="372"/>
        <end position="389"/>
    </location>
</feature>
<feature type="compositionally biased region" description="Acidic residues" evidence="2">
    <location>
        <begin position="98"/>
        <end position="107"/>
    </location>
</feature>
<evidence type="ECO:0000256" key="2">
    <source>
        <dbReference type="SAM" id="MobiDB-lite"/>
    </source>
</evidence>
<dbReference type="Pfam" id="PF04782">
    <property type="entry name" value="DUF632"/>
    <property type="match status" value="2"/>
</dbReference>
<organism evidence="5 6">
    <name type="scientific">Handroanthus impetiginosus</name>
    <dbReference type="NCBI Taxonomy" id="429701"/>
    <lineage>
        <taxon>Eukaryota</taxon>
        <taxon>Viridiplantae</taxon>
        <taxon>Streptophyta</taxon>
        <taxon>Embryophyta</taxon>
        <taxon>Tracheophyta</taxon>
        <taxon>Spermatophyta</taxon>
        <taxon>Magnoliopsida</taxon>
        <taxon>eudicotyledons</taxon>
        <taxon>Gunneridae</taxon>
        <taxon>Pentapetalae</taxon>
        <taxon>asterids</taxon>
        <taxon>lamiids</taxon>
        <taxon>Lamiales</taxon>
        <taxon>Bignoniaceae</taxon>
        <taxon>Crescentiina</taxon>
        <taxon>Tabebuia alliance</taxon>
        <taxon>Handroanthus</taxon>
    </lineage>
</organism>
<evidence type="ECO:0008006" key="7">
    <source>
        <dbReference type="Google" id="ProtNLM"/>
    </source>
</evidence>
<keyword evidence="6" id="KW-1185">Reference proteome</keyword>
<evidence type="ECO:0000259" key="3">
    <source>
        <dbReference type="Pfam" id="PF04782"/>
    </source>
</evidence>
<dbReference type="InterPro" id="IPR006868">
    <property type="entry name" value="DUF630"/>
</dbReference>
<feature type="compositionally biased region" description="Low complexity" evidence="2">
    <location>
        <begin position="64"/>
        <end position="83"/>
    </location>
</feature>
<feature type="compositionally biased region" description="Acidic residues" evidence="2">
    <location>
        <begin position="330"/>
        <end position="340"/>
    </location>
</feature>
<feature type="region of interest" description="Disordered" evidence="2">
    <location>
        <begin position="62"/>
        <end position="159"/>
    </location>
</feature>
<name>A0A2G9G533_9LAMI</name>
<evidence type="ECO:0000256" key="1">
    <source>
        <dbReference type="SAM" id="Coils"/>
    </source>
</evidence>
<feature type="compositionally biased region" description="Basic and acidic residues" evidence="2">
    <location>
        <begin position="341"/>
        <end position="361"/>
    </location>
</feature>
<feature type="compositionally biased region" description="Basic and acidic residues" evidence="2">
    <location>
        <begin position="88"/>
        <end position="97"/>
    </location>
</feature>
<feature type="region of interest" description="Disordered" evidence="2">
    <location>
        <begin position="317"/>
        <end position="414"/>
    </location>
</feature>
<dbReference type="InterPro" id="IPR006867">
    <property type="entry name" value="DUF632"/>
</dbReference>
<evidence type="ECO:0000313" key="5">
    <source>
        <dbReference type="EMBL" id="PIN00302.1"/>
    </source>
</evidence>
<dbReference type="PANTHER" id="PTHR21450:SF2">
    <property type="entry name" value="FAMILY PROTEIN, PUTATIVE (DUF630 AND DUF632)-RELATED"/>
    <property type="match status" value="1"/>
</dbReference>
<feature type="coiled-coil region" evidence="1">
    <location>
        <begin position="884"/>
        <end position="911"/>
    </location>
</feature>
<comment type="caution">
    <text evidence="5">The sequence shown here is derived from an EMBL/GenBank/DDBJ whole genome shotgun (WGS) entry which is preliminary data.</text>
</comment>
<evidence type="ECO:0000313" key="6">
    <source>
        <dbReference type="Proteomes" id="UP000231279"/>
    </source>
</evidence>
<dbReference type="AlphaFoldDB" id="A0A2G9G533"/>
<dbReference type="PANTHER" id="PTHR21450">
    <property type="entry name" value="PROTEIN ALTERED PHOSPHATE STARVATION RESPONSE 1"/>
    <property type="match status" value="1"/>
</dbReference>
<dbReference type="Pfam" id="PF04783">
    <property type="entry name" value="DUF630"/>
    <property type="match status" value="1"/>
</dbReference>
<proteinExistence type="predicted"/>
<gene>
    <name evidence="5" type="ORF">CDL12_27198</name>
</gene>
<keyword evidence="1" id="KW-0175">Coiled coil</keyword>
<feature type="region of interest" description="Disordered" evidence="2">
    <location>
        <begin position="262"/>
        <end position="285"/>
    </location>
</feature>
<dbReference type="EMBL" id="NKXS01007049">
    <property type="protein sequence ID" value="PIN00302.1"/>
    <property type="molecule type" value="Genomic_DNA"/>
</dbReference>
<feature type="domain" description="DUF632" evidence="3">
    <location>
        <begin position="490"/>
        <end position="596"/>
    </location>
</feature>
<dbReference type="STRING" id="429701.A0A2G9G533"/>
<feature type="domain" description="DUF630" evidence="4">
    <location>
        <begin position="1"/>
        <end position="59"/>
    </location>
</feature>
<dbReference type="OrthoDB" id="1925648at2759"/>
<feature type="compositionally biased region" description="Basic residues" evidence="2">
    <location>
        <begin position="143"/>
        <end position="155"/>
    </location>
</feature>